<dbReference type="EMBL" id="LFJN01000015">
    <property type="protein sequence ID" value="KPI39471.1"/>
    <property type="molecule type" value="Genomic_DNA"/>
</dbReference>
<gene>
    <name evidence="1" type="ORF">AB675_5096</name>
</gene>
<name>A0A0N0NLM2_9EURO</name>
<proteinExistence type="predicted"/>
<protein>
    <submittedName>
        <fullName evidence="1">Uncharacterized protein</fullName>
    </submittedName>
</protein>
<reference evidence="1 2" key="1">
    <citation type="submission" date="2015-06" db="EMBL/GenBank/DDBJ databases">
        <title>Draft genome of the ant-associated black yeast Phialophora attae CBS 131958.</title>
        <authorList>
            <person name="Moreno L.F."/>
            <person name="Stielow B.J."/>
            <person name="de Hoog S."/>
            <person name="Vicente V.A."/>
            <person name="Weiss V.A."/>
            <person name="de Vries M."/>
            <person name="Cruz L.M."/>
            <person name="Souza E.M."/>
        </authorList>
    </citation>
    <scope>NUCLEOTIDE SEQUENCE [LARGE SCALE GENOMIC DNA]</scope>
    <source>
        <strain evidence="1 2">CBS 131958</strain>
    </source>
</reference>
<evidence type="ECO:0000313" key="2">
    <source>
        <dbReference type="Proteomes" id="UP000038010"/>
    </source>
</evidence>
<accession>A0A0N0NLM2</accession>
<dbReference type="RefSeq" id="XP_017999434.1">
    <property type="nucleotide sequence ID" value="XM_018145280.1"/>
</dbReference>
<sequence length="342" mass="38914">MACATILFDCECDVAAFALGISRVDGIQSLQMCYDVLGAPFLLMSKALRKFPNLRSIHVEDGGNMENFSDTKSGFLSQIRDASPDLSRAVAKAVPGWRRWLRDLLNGPDGIRVTVDFWLVPPIDDALETSARAVSFSSGTQTLTGTYHGVRFSLQQQLVPANGRQEDVMQDHTGSESEVWSVVRDYFSDVKISPGAYLSLFTMMDRTRGYNWNLRNECANLLPWAIGRVLLCEGDCAIVSCINAYDDDDDELLTWLSRAKPSPEELWQLWRRILRVQNPLVLKRPYKSAYLLVDSITDLVQYDVHHEYNFQREDGCTGEVVFDVEEHFFRRLFDPTVDWMTE</sequence>
<dbReference type="VEuPathDB" id="FungiDB:AB675_5096"/>
<keyword evidence="2" id="KW-1185">Reference proteome</keyword>
<dbReference type="GeneID" id="28737160"/>
<evidence type="ECO:0000313" key="1">
    <source>
        <dbReference type="EMBL" id="KPI39471.1"/>
    </source>
</evidence>
<organism evidence="1 2">
    <name type="scientific">Cyphellophora attinorum</name>
    <dbReference type="NCBI Taxonomy" id="1664694"/>
    <lineage>
        <taxon>Eukaryota</taxon>
        <taxon>Fungi</taxon>
        <taxon>Dikarya</taxon>
        <taxon>Ascomycota</taxon>
        <taxon>Pezizomycotina</taxon>
        <taxon>Eurotiomycetes</taxon>
        <taxon>Chaetothyriomycetidae</taxon>
        <taxon>Chaetothyriales</taxon>
        <taxon>Cyphellophoraceae</taxon>
        <taxon>Cyphellophora</taxon>
    </lineage>
</organism>
<comment type="caution">
    <text evidence="1">The sequence shown here is derived from an EMBL/GenBank/DDBJ whole genome shotgun (WGS) entry which is preliminary data.</text>
</comment>
<dbReference type="Proteomes" id="UP000038010">
    <property type="component" value="Unassembled WGS sequence"/>
</dbReference>
<dbReference type="AlphaFoldDB" id="A0A0N0NLM2"/>